<dbReference type="InterPro" id="IPR035979">
    <property type="entry name" value="RBD_domain_sf"/>
</dbReference>
<feature type="non-terminal residue" evidence="1">
    <location>
        <position position="1"/>
    </location>
</feature>
<evidence type="ECO:0000313" key="2">
    <source>
        <dbReference type="Proteomes" id="UP000485058"/>
    </source>
</evidence>
<dbReference type="EMBL" id="BLLF01000399">
    <property type="protein sequence ID" value="GFH11402.1"/>
    <property type="molecule type" value="Genomic_DNA"/>
</dbReference>
<dbReference type="AlphaFoldDB" id="A0A699Z7C3"/>
<comment type="caution">
    <text evidence="1">The sequence shown here is derived from an EMBL/GenBank/DDBJ whole genome shotgun (WGS) entry which is preliminary data.</text>
</comment>
<name>A0A699Z7C3_HAELA</name>
<evidence type="ECO:0000313" key="1">
    <source>
        <dbReference type="EMBL" id="GFH11402.1"/>
    </source>
</evidence>
<dbReference type="SUPFAM" id="SSF54928">
    <property type="entry name" value="RNA-binding domain, RBD"/>
    <property type="match status" value="1"/>
</dbReference>
<proteinExistence type="predicted"/>
<dbReference type="Proteomes" id="UP000485058">
    <property type="component" value="Unassembled WGS sequence"/>
</dbReference>
<keyword evidence="2" id="KW-1185">Reference proteome</keyword>
<organism evidence="1 2">
    <name type="scientific">Haematococcus lacustris</name>
    <name type="common">Green alga</name>
    <name type="synonym">Haematococcus pluvialis</name>
    <dbReference type="NCBI Taxonomy" id="44745"/>
    <lineage>
        <taxon>Eukaryota</taxon>
        <taxon>Viridiplantae</taxon>
        <taxon>Chlorophyta</taxon>
        <taxon>core chlorophytes</taxon>
        <taxon>Chlorophyceae</taxon>
        <taxon>CS clade</taxon>
        <taxon>Chlamydomonadales</taxon>
        <taxon>Haematococcaceae</taxon>
        <taxon>Haematococcus</taxon>
    </lineage>
</organism>
<reference evidence="1 2" key="1">
    <citation type="submission" date="2020-02" db="EMBL/GenBank/DDBJ databases">
        <title>Draft genome sequence of Haematococcus lacustris strain NIES-144.</title>
        <authorList>
            <person name="Morimoto D."/>
            <person name="Nakagawa S."/>
            <person name="Yoshida T."/>
            <person name="Sawayama S."/>
        </authorList>
    </citation>
    <scope>NUCLEOTIDE SEQUENCE [LARGE SCALE GENOMIC DNA]</scope>
    <source>
        <strain evidence="1 2">NIES-144</strain>
    </source>
</reference>
<dbReference type="CDD" id="cd00590">
    <property type="entry name" value="RRM_SF"/>
    <property type="match status" value="1"/>
</dbReference>
<sequence>MADDAATAADLGTALPHSNLLCRNFPPDMNIGVFQQMFRKFGYIEGCRFFPGAVTPYGPQRAEI</sequence>
<accession>A0A699Z7C3</accession>
<feature type="non-terminal residue" evidence="1">
    <location>
        <position position="64"/>
    </location>
</feature>
<gene>
    <name evidence="1" type="ORF">HaLaN_06893</name>
</gene>
<protein>
    <recommendedName>
        <fullName evidence="3">RRM domain-containing protein</fullName>
    </recommendedName>
</protein>
<dbReference type="GO" id="GO:0003676">
    <property type="term" value="F:nucleic acid binding"/>
    <property type="evidence" value="ECO:0007669"/>
    <property type="project" value="InterPro"/>
</dbReference>
<evidence type="ECO:0008006" key="3">
    <source>
        <dbReference type="Google" id="ProtNLM"/>
    </source>
</evidence>